<dbReference type="SMART" id="SM00360">
    <property type="entry name" value="RRM"/>
    <property type="match status" value="1"/>
</dbReference>
<accession>U9TKA5</accession>
<dbReference type="Pfam" id="PF21380">
    <property type="entry name" value="Nrd1-Seb1_dom2"/>
    <property type="match status" value="1"/>
</dbReference>
<dbReference type="PROSITE" id="PS50102">
    <property type="entry name" value="RRM"/>
    <property type="match status" value="1"/>
</dbReference>
<proteinExistence type="predicted"/>
<name>U9TKA5_RHIID</name>
<evidence type="ECO:0000256" key="2">
    <source>
        <dbReference type="SAM" id="MobiDB-lite"/>
    </source>
</evidence>
<reference evidence="4" key="1">
    <citation type="submission" date="2013-07" db="EMBL/GenBank/DDBJ databases">
        <title>The genome of an arbuscular mycorrhizal fungus provides insights into the evolution of the oldest plant symbiosis.</title>
        <authorList>
            <consortium name="DOE Joint Genome Institute"/>
            <person name="Tisserant E."/>
            <person name="Malbreil M."/>
            <person name="Kuo A."/>
            <person name="Kohler A."/>
            <person name="Symeonidi A."/>
            <person name="Balestrini R."/>
            <person name="Charron P."/>
            <person name="Duensing N."/>
            <person name="Frei-dit-Frey N."/>
            <person name="Gianinazzi-Pearson V."/>
            <person name="Gilbert B."/>
            <person name="Handa Y."/>
            <person name="Hijri M."/>
            <person name="Kaul R."/>
            <person name="Kawaguchi M."/>
            <person name="Krajinski F."/>
            <person name="Lammers P."/>
            <person name="Lapierre D."/>
            <person name="Masclaux F.G."/>
            <person name="Murat C."/>
            <person name="Morin E."/>
            <person name="Ndikumana S."/>
            <person name="Pagni M."/>
            <person name="Petitpierre D."/>
            <person name="Requena N."/>
            <person name="Rosikiewicz P."/>
            <person name="Riley R."/>
            <person name="Saito K."/>
            <person name="San Clemente H."/>
            <person name="Shapiro H."/>
            <person name="van Tuinen D."/>
            <person name="Becard G."/>
            <person name="Bonfante P."/>
            <person name="Paszkowski U."/>
            <person name="Shachar-Hill Y."/>
            <person name="Young J.P."/>
            <person name="Sanders I.R."/>
            <person name="Henrissat B."/>
            <person name="Rensing S.A."/>
            <person name="Grigoriev I.V."/>
            <person name="Corradi N."/>
            <person name="Roux C."/>
            <person name="Martin F."/>
        </authorList>
    </citation>
    <scope>NUCLEOTIDE SEQUENCE</scope>
    <source>
        <strain evidence="4">DAOM 197198</strain>
    </source>
</reference>
<feature type="compositionally biased region" description="Pro residues" evidence="2">
    <location>
        <begin position="17"/>
        <end position="29"/>
    </location>
</feature>
<evidence type="ECO:0000259" key="3">
    <source>
        <dbReference type="PROSITE" id="PS50102"/>
    </source>
</evidence>
<dbReference type="GO" id="GO:0003723">
    <property type="term" value="F:RNA binding"/>
    <property type="evidence" value="ECO:0007669"/>
    <property type="project" value="UniProtKB-UniRule"/>
</dbReference>
<protein>
    <recommendedName>
        <fullName evidence="3">RRM domain-containing protein</fullName>
    </recommendedName>
</protein>
<dbReference type="VEuPathDB" id="FungiDB:RhiirFUN_001627"/>
<feature type="region of interest" description="Disordered" evidence="2">
    <location>
        <begin position="1"/>
        <end position="44"/>
    </location>
</feature>
<dbReference type="SUPFAM" id="SSF54928">
    <property type="entry name" value="RNA-binding domain, RBD"/>
    <property type="match status" value="1"/>
</dbReference>
<dbReference type="HOGENOM" id="CLU_785612_0_0_1"/>
<keyword evidence="1" id="KW-0694">RNA-binding</keyword>
<feature type="compositionally biased region" description="Basic and acidic residues" evidence="2">
    <location>
        <begin position="327"/>
        <end position="353"/>
    </location>
</feature>
<feature type="compositionally biased region" description="Polar residues" evidence="2">
    <location>
        <begin position="270"/>
        <end position="282"/>
    </location>
</feature>
<dbReference type="InterPro" id="IPR000504">
    <property type="entry name" value="RRM_dom"/>
</dbReference>
<evidence type="ECO:0000313" key="4">
    <source>
        <dbReference type="EMBL" id="ESA08594.1"/>
    </source>
</evidence>
<dbReference type="EMBL" id="KI289011">
    <property type="protein sequence ID" value="ESA08594.1"/>
    <property type="molecule type" value="Genomic_DNA"/>
</dbReference>
<dbReference type="InterPro" id="IPR035979">
    <property type="entry name" value="RBD_domain_sf"/>
</dbReference>
<feature type="domain" description="RRM" evidence="3">
    <location>
        <begin position="85"/>
        <end position="149"/>
    </location>
</feature>
<feature type="compositionally biased region" description="Basic and acidic residues" evidence="2">
    <location>
        <begin position="230"/>
        <end position="253"/>
    </location>
</feature>
<evidence type="ECO:0000256" key="1">
    <source>
        <dbReference type="PROSITE-ProRule" id="PRU00176"/>
    </source>
</evidence>
<feature type="compositionally biased region" description="Low complexity" evidence="2">
    <location>
        <begin position="30"/>
        <end position="44"/>
    </location>
</feature>
<dbReference type="Pfam" id="PF00076">
    <property type="entry name" value="RRM_1"/>
    <property type="match status" value="1"/>
</dbReference>
<dbReference type="InterPro" id="IPR048892">
    <property type="entry name" value="Nrd1_Seb1_dom2"/>
</dbReference>
<feature type="region of interest" description="Disordered" evidence="2">
    <location>
        <begin position="207"/>
        <end position="353"/>
    </location>
</feature>
<dbReference type="Gene3D" id="3.30.70.330">
    <property type="match status" value="1"/>
</dbReference>
<feature type="compositionally biased region" description="Polar residues" evidence="2">
    <location>
        <begin position="290"/>
        <end position="325"/>
    </location>
</feature>
<sequence>MPQQGQPVIPGSQSGQPLPPPGHQLPPPGHHITQPQGQTGPNQQQILPNQTVQTQPQQSQQHGVDVCVVYEDQNVGRDVIKVLSRTLYVGSVMEHMTKQYIEDIFAKHGPVSTVTLNYDKNHGFVKMDTRAAAARALRGVRMKVRWGVGFGPKDCFDFPSGESSIPLSRLTETDRKWLITSKCGGTGGRPVVGGVVVEEPDIVIGEGFSSGSANKKIGPLFESPGHRNRRDRDRDGYDLDDSSRRSSESRKFSDASWEGSASPVRRPYSPSRNWSEKGQNLADQKYSPENPLQSADQNSPQNTDSTNDNHSSQRNEISSPSNPSSGKKREREQFSADRDEEHYRETVKKSRWD</sequence>
<gene>
    <name evidence="4" type="ORF">GLOINDRAFT_209354</name>
</gene>
<dbReference type="AlphaFoldDB" id="U9TKA5"/>
<organism evidence="4">
    <name type="scientific">Rhizophagus irregularis (strain DAOM 181602 / DAOM 197198 / MUCL 43194)</name>
    <name type="common">Arbuscular mycorrhizal fungus</name>
    <name type="synonym">Glomus intraradices</name>
    <dbReference type="NCBI Taxonomy" id="747089"/>
    <lineage>
        <taxon>Eukaryota</taxon>
        <taxon>Fungi</taxon>
        <taxon>Fungi incertae sedis</taxon>
        <taxon>Mucoromycota</taxon>
        <taxon>Glomeromycotina</taxon>
        <taxon>Glomeromycetes</taxon>
        <taxon>Glomerales</taxon>
        <taxon>Glomeraceae</taxon>
        <taxon>Rhizophagus</taxon>
    </lineage>
</organism>
<dbReference type="InterPro" id="IPR012677">
    <property type="entry name" value="Nucleotide-bd_a/b_plait_sf"/>
</dbReference>
<dbReference type="eggNOG" id="KOG0132">
    <property type="taxonomic scope" value="Eukaryota"/>
</dbReference>